<dbReference type="EMBL" id="FNSC01000001">
    <property type="protein sequence ID" value="SEC62129.1"/>
    <property type="molecule type" value="Genomic_DNA"/>
</dbReference>
<sequence length="167" mass="18219">MLTPREFHALSLIARGCTDRDISALLCVSLSTSRKYREHLHTKLSLNKSAQLAIYYLEAFPIPDPTNKNQLTSTKLSDRELQIVQLFAQGLSDKEVARKLGISDLTVRKHRSNMQSKLATSNICGLLYEAVANGWLALPLGALAKTDNAADRATAAAVGQGQGRLLS</sequence>
<proteinExistence type="predicted"/>
<dbReference type="Gene3D" id="1.10.10.10">
    <property type="entry name" value="Winged helix-like DNA-binding domain superfamily/Winged helix DNA-binding domain"/>
    <property type="match status" value="2"/>
</dbReference>
<dbReference type="InterPro" id="IPR000792">
    <property type="entry name" value="Tscrpt_reg_LuxR_C"/>
</dbReference>
<evidence type="ECO:0000256" key="2">
    <source>
        <dbReference type="ARBA" id="ARBA00023125"/>
    </source>
</evidence>
<accession>A0A1H4U094</accession>
<dbReference type="GO" id="GO:0003677">
    <property type="term" value="F:DNA binding"/>
    <property type="evidence" value="ECO:0007669"/>
    <property type="project" value="UniProtKB-KW"/>
</dbReference>
<dbReference type="AlphaFoldDB" id="A0A1H4U094"/>
<evidence type="ECO:0000313" key="5">
    <source>
        <dbReference type="EMBL" id="SEC62129.1"/>
    </source>
</evidence>
<dbReference type="SUPFAM" id="SSF46894">
    <property type="entry name" value="C-terminal effector domain of the bipartite response regulators"/>
    <property type="match status" value="2"/>
</dbReference>
<dbReference type="GO" id="GO:0006355">
    <property type="term" value="P:regulation of DNA-templated transcription"/>
    <property type="evidence" value="ECO:0007669"/>
    <property type="project" value="InterPro"/>
</dbReference>
<evidence type="ECO:0000256" key="3">
    <source>
        <dbReference type="ARBA" id="ARBA00023163"/>
    </source>
</evidence>
<dbReference type="Proteomes" id="UP000242849">
    <property type="component" value="Unassembled WGS sequence"/>
</dbReference>
<keyword evidence="2" id="KW-0238">DNA-binding</keyword>
<protein>
    <submittedName>
        <fullName evidence="5">Regulatory protein, luxR family</fullName>
    </submittedName>
</protein>
<name>A0A1H4U094_PSEAG</name>
<keyword evidence="1" id="KW-0805">Transcription regulation</keyword>
<dbReference type="PANTHER" id="PTHR44688">
    <property type="entry name" value="DNA-BINDING TRANSCRIPTIONAL ACTIVATOR DEVR_DOSR"/>
    <property type="match status" value="1"/>
</dbReference>
<organism evidence="5 6">
    <name type="scientific">Pseudomonas anguilliseptica</name>
    <dbReference type="NCBI Taxonomy" id="53406"/>
    <lineage>
        <taxon>Bacteria</taxon>
        <taxon>Pseudomonadati</taxon>
        <taxon>Pseudomonadota</taxon>
        <taxon>Gammaproteobacteria</taxon>
        <taxon>Pseudomonadales</taxon>
        <taxon>Pseudomonadaceae</taxon>
        <taxon>Pseudomonas</taxon>
    </lineage>
</organism>
<gene>
    <name evidence="5" type="ORF">SAMN05421553_1159</name>
</gene>
<reference evidence="6" key="1">
    <citation type="submission" date="2016-10" db="EMBL/GenBank/DDBJ databases">
        <authorList>
            <person name="Varghese N."/>
            <person name="Submissions S."/>
        </authorList>
    </citation>
    <scope>NUCLEOTIDE SEQUENCE [LARGE SCALE GENOMIC DNA]</scope>
    <source>
        <strain evidence="6">DSM 12111</strain>
    </source>
</reference>
<dbReference type="PRINTS" id="PR00038">
    <property type="entry name" value="HTHLUXR"/>
</dbReference>
<dbReference type="InterPro" id="IPR036388">
    <property type="entry name" value="WH-like_DNA-bd_sf"/>
</dbReference>
<evidence type="ECO:0000313" key="6">
    <source>
        <dbReference type="Proteomes" id="UP000242849"/>
    </source>
</evidence>
<feature type="domain" description="HTH luxR-type" evidence="4">
    <location>
        <begin position="1"/>
        <end position="60"/>
    </location>
</feature>
<dbReference type="SMART" id="SM00421">
    <property type="entry name" value="HTH_LUXR"/>
    <property type="match status" value="2"/>
</dbReference>
<keyword evidence="3" id="KW-0804">Transcription</keyword>
<dbReference type="RefSeq" id="WP_167360327.1">
    <property type="nucleotide sequence ID" value="NZ_FNSC01000001.1"/>
</dbReference>
<evidence type="ECO:0000259" key="4">
    <source>
        <dbReference type="PROSITE" id="PS50043"/>
    </source>
</evidence>
<dbReference type="PANTHER" id="PTHR44688:SF16">
    <property type="entry name" value="DNA-BINDING TRANSCRIPTIONAL ACTIVATOR DEVR_DOSR"/>
    <property type="match status" value="1"/>
</dbReference>
<dbReference type="PROSITE" id="PS50043">
    <property type="entry name" value="HTH_LUXR_2"/>
    <property type="match status" value="2"/>
</dbReference>
<dbReference type="Pfam" id="PF00196">
    <property type="entry name" value="GerE"/>
    <property type="match status" value="2"/>
</dbReference>
<dbReference type="STRING" id="53406.SAMN05421553_1159"/>
<keyword evidence="6" id="KW-1185">Reference proteome</keyword>
<dbReference type="CDD" id="cd06170">
    <property type="entry name" value="LuxR_C_like"/>
    <property type="match status" value="1"/>
</dbReference>
<dbReference type="InterPro" id="IPR016032">
    <property type="entry name" value="Sig_transdc_resp-reg_C-effctor"/>
</dbReference>
<feature type="domain" description="HTH luxR-type" evidence="4">
    <location>
        <begin position="69"/>
        <end position="134"/>
    </location>
</feature>
<evidence type="ECO:0000256" key="1">
    <source>
        <dbReference type="ARBA" id="ARBA00023015"/>
    </source>
</evidence>